<gene>
    <name evidence="2" type="ORF">K444DRAFT_666304</name>
</gene>
<name>A0A2J6SXU5_9HELO</name>
<evidence type="ECO:0000313" key="2">
    <source>
        <dbReference type="EMBL" id="PMD55592.1"/>
    </source>
</evidence>
<proteinExistence type="predicted"/>
<sequence>MEMTDFNWLNGNWASDLDFLTSDSPRAGTVAEPASQAGERVDQTGSEHALPLLRLSGWEADKQYDKNNPISQRENIRARNVYSNIDPDLVLAPSDFWKIKFKARLKSLL</sequence>
<evidence type="ECO:0000256" key="1">
    <source>
        <dbReference type="SAM" id="MobiDB-lite"/>
    </source>
</evidence>
<protein>
    <submittedName>
        <fullName evidence="2">Uncharacterized protein</fullName>
    </submittedName>
</protein>
<dbReference type="InParanoid" id="A0A2J6SXU5"/>
<dbReference type="OrthoDB" id="4364447at2759"/>
<organism evidence="2 3">
    <name type="scientific">Hyaloscypha bicolor E</name>
    <dbReference type="NCBI Taxonomy" id="1095630"/>
    <lineage>
        <taxon>Eukaryota</taxon>
        <taxon>Fungi</taxon>
        <taxon>Dikarya</taxon>
        <taxon>Ascomycota</taxon>
        <taxon>Pezizomycotina</taxon>
        <taxon>Leotiomycetes</taxon>
        <taxon>Helotiales</taxon>
        <taxon>Hyaloscyphaceae</taxon>
        <taxon>Hyaloscypha</taxon>
        <taxon>Hyaloscypha bicolor</taxon>
    </lineage>
</organism>
<feature type="region of interest" description="Disordered" evidence="1">
    <location>
        <begin position="25"/>
        <end position="44"/>
    </location>
</feature>
<dbReference type="GeneID" id="36595248"/>
<dbReference type="STRING" id="1095630.A0A2J6SXU5"/>
<dbReference type="EMBL" id="KZ613854">
    <property type="protein sequence ID" value="PMD55592.1"/>
    <property type="molecule type" value="Genomic_DNA"/>
</dbReference>
<dbReference type="AlphaFoldDB" id="A0A2J6SXU5"/>
<dbReference type="RefSeq" id="XP_024732496.1">
    <property type="nucleotide sequence ID" value="XM_024887172.1"/>
</dbReference>
<evidence type="ECO:0000313" key="3">
    <source>
        <dbReference type="Proteomes" id="UP000235371"/>
    </source>
</evidence>
<reference evidence="2 3" key="1">
    <citation type="submission" date="2016-04" db="EMBL/GenBank/DDBJ databases">
        <title>A degradative enzymes factory behind the ericoid mycorrhizal symbiosis.</title>
        <authorList>
            <consortium name="DOE Joint Genome Institute"/>
            <person name="Martino E."/>
            <person name="Morin E."/>
            <person name="Grelet G."/>
            <person name="Kuo A."/>
            <person name="Kohler A."/>
            <person name="Daghino S."/>
            <person name="Barry K."/>
            <person name="Choi C."/>
            <person name="Cichocki N."/>
            <person name="Clum A."/>
            <person name="Copeland A."/>
            <person name="Hainaut M."/>
            <person name="Haridas S."/>
            <person name="Labutti K."/>
            <person name="Lindquist E."/>
            <person name="Lipzen A."/>
            <person name="Khouja H.-R."/>
            <person name="Murat C."/>
            <person name="Ohm R."/>
            <person name="Olson A."/>
            <person name="Spatafora J."/>
            <person name="Veneault-Fourrey C."/>
            <person name="Henrissat B."/>
            <person name="Grigoriev I."/>
            <person name="Martin F."/>
            <person name="Perotto S."/>
        </authorList>
    </citation>
    <scope>NUCLEOTIDE SEQUENCE [LARGE SCALE GENOMIC DNA]</scope>
    <source>
        <strain evidence="2 3">E</strain>
    </source>
</reference>
<accession>A0A2J6SXU5</accession>
<dbReference type="Proteomes" id="UP000235371">
    <property type="component" value="Unassembled WGS sequence"/>
</dbReference>
<keyword evidence="3" id="KW-1185">Reference proteome</keyword>